<feature type="compositionally biased region" description="Polar residues" evidence="1">
    <location>
        <begin position="163"/>
        <end position="186"/>
    </location>
</feature>
<organism evidence="3 4">
    <name type="scientific">Naumovozyma castellii</name>
    <name type="common">Yeast</name>
    <name type="synonym">Saccharomyces castellii</name>
    <dbReference type="NCBI Taxonomy" id="27288"/>
    <lineage>
        <taxon>Eukaryota</taxon>
        <taxon>Fungi</taxon>
        <taxon>Dikarya</taxon>
        <taxon>Ascomycota</taxon>
        <taxon>Saccharomycotina</taxon>
        <taxon>Saccharomycetes</taxon>
        <taxon>Saccharomycetales</taxon>
        <taxon>Saccharomycetaceae</taxon>
        <taxon>Naumovozyma</taxon>
    </lineage>
</organism>
<reference key="2">
    <citation type="submission" date="2011-08" db="EMBL/GenBank/DDBJ databases">
        <title>Genome sequence of Naumovozyma castellii.</title>
        <authorList>
            <person name="Gordon J.L."/>
            <person name="Armisen D."/>
            <person name="Proux-Wera E."/>
            <person name="OhEigeartaigh S.S."/>
            <person name="Byrne K.P."/>
            <person name="Wolfe K.H."/>
        </authorList>
    </citation>
    <scope>NUCLEOTIDE SEQUENCE</scope>
    <source>
        <strain>Type strain:CBS 4309</strain>
    </source>
</reference>
<dbReference type="GO" id="GO:0051453">
    <property type="term" value="P:regulation of intracellular pH"/>
    <property type="evidence" value="ECO:0007669"/>
    <property type="project" value="EnsemblFungi"/>
</dbReference>
<dbReference type="eggNOG" id="KOG3780">
    <property type="taxonomic scope" value="Eukaryota"/>
</dbReference>
<dbReference type="Pfam" id="PF02752">
    <property type="entry name" value="Arrestin_C"/>
    <property type="match status" value="1"/>
</dbReference>
<feature type="region of interest" description="Disordered" evidence="1">
    <location>
        <begin position="638"/>
        <end position="704"/>
    </location>
</feature>
<proteinExistence type="predicted"/>
<dbReference type="OMA" id="IAISKDW"/>
<dbReference type="GO" id="GO:0005770">
    <property type="term" value="C:late endosome"/>
    <property type="evidence" value="ECO:0007669"/>
    <property type="project" value="EnsemblFungi"/>
</dbReference>
<accession>G0VAC3</accession>
<dbReference type="KEGG" id="ncs:NCAS_0B07690"/>
<feature type="domain" description="Arrestin C-terminal-like" evidence="2">
    <location>
        <begin position="346"/>
        <end position="515"/>
    </location>
</feature>
<dbReference type="EMBL" id="HE576753">
    <property type="protein sequence ID" value="CCC68853.1"/>
    <property type="molecule type" value="Genomic_DNA"/>
</dbReference>
<dbReference type="GO" id="GO:2000397">
    <property type="term" value="P:positive regulation of ubiquitin-dependent endocytosis"/>
    <property type="evidence" value="ECO:0007669"/>
    <property type="project" value="EnsemblFungi"/>
</dbReference>
<dbReference type="InterPro" id="IPR014752">
    <property type="entry name" value="Arrestin-like_C"/>
</dbReference>
<dbReference type="InterPro" id="IPR050357">
    <property type="entry name" value="Arrestin_domain-protein"/>
</dbReference>
<dbReference type="Proteomes" id="UP000001640">
    <property type="component" value="Chromosome 2"/>
</dbReference>
<dbReference type="GO" id="GO:0070086">
    <property type="term" value="P:ubiquitin-dependent endocytosis"/>
    <property type="evidence" value="ECO:0007669"/>
    <property type="project" value="EnsemblFungi"/>
</dbReference>
<evidence type="ECO:0000259" key="2">
    <source>
        <dbReference type="SMART" id="SM01017"/>
    </source>
</evidence>
<gene>
    <name evidence="3" type="primary">NCAS0B07690</name>
    <name evidence="3" type="ordered locus">NCAS_0B07690</name>
</gene>
<feature type="compositionally biased region" description="Low complexity" evidence="1">
    <location>
        <begin position="680"/>
        <end position="703"/>
    </location>
</feature>
<feature type="region of interest" description="Disordered" evidence="1">
    <location>
        <begin position="733"/>
        <end position="791"/>
    </location>
</feature>
<dbReference type="OrthoDB" id="2238745at2759"/>
<evidence type="ECO:0000313" key="4">
    <source>
        <dbReference type="Proteomes" id="UP000001640"/>
    </source>
</evidence>
<dbReference type="GO" id="GO:0005769">
    <property type="term" value="C:early endosome"/>
    <property type="evidence" value="ECO:0007669"/>
    <property type="project" value="EnsemblFungi"/>
</dbReference>
<dbReference type="PANTHER" id="PTHR11188:SF174">
    <property type="entry name" value="ARRESTIN-RELATED TRAFFICKING ADAPTER 10-RELATED"/>
    <property type="match status" value="1"/>
</dbReference>
<dbReference type="HOGENOM" id="CLU_008578_0_1_1"/>
<keyword evidence="4" id="KW-1185">Reference proteome</keyword>
<dbReference type="PANTHER" id="PTHR11188">
    <property type="entry name" value="ARRESTIN DOMAIN CONTAINING PROTEIN"/>
    <property type="match status" value="1"/>
</dbReference>
<dbReference type="Pfam" id="PF00339">
    <property type="entry name" value="Arrestin_N"/>
    <property type="match status" value="1"/>
</dbReference>
<dbReference type="GO" id="GO:1903577">
    <property type="term" value="P:cellular response to L-arginine"/>
    <property type="evidence" value="ECO:0007669"/>
    <property type="project" value="EnsemblFungi"/>
</dbReference>
<dbReference type="RefSeq" id="XP_003675224.1">
    <property type="nucleotide sequence ID" value="XM_003675176.1"/>
</dbReference>
<evidence type="ECO:0000256" key="1">
    <source>
        <dbReference type="SAM" id="MobiDB-lite"/>
    </source>
</evidence>
<dbReference type="SMART" id="SM01017">
    <property type="entry name" value="Arrestin_C"/>
    <property type="match status" value="1"/>
</dbReference>
<sequence length="962" mass="107097">MSELKPVFSPIFPTEQPIDVSEDATPLAQTGSIRLFIQLAEPVVFLQGFEPTAWEGKPPSMLRGSLIVRVLKPSKIKKITLNLRGYTRTEWPEGIPPKKDEYVEINDVVNHTWPFYHSVDNKKGKPTLKSKDPNGYLLRESCASMYKAPSTSSKHHHHHNHNQSPARSTKNTPLSPNSNDLISTFSLSASPTTRGFDKILEDNDKIDALSLNSISPMSSPKMNPINDSNPKVHSPPIAKSSFISDLFGVGGGTGATSPGPGLINTSDVFIFEPGDYIYTFEQPIPQSYPESLRSHFGFVNYQLLATVERYGVFKSNITAKHNVKLVRMPSTDSVEETEPIAISKDWKDQLHYDIVVASKDIVLDAFLPIAFQLTPLDKVTLHRIRIYLTESMEYYCRHKQVHRMEPTRKFLLAEHNGPILDSMPPNMKTPKAKYLGNLLVDPTNGDLVNKNFEYQVFIPSKLENGERLHPDTGFENIQSNHWINLCLRLSQVIDGVRRHFEVNIDSPIHVLNKLCSHANTLLPSYATNDVADKMDLTRASSDRTINFGNVNNEDVNLYHNSNIFFPKDIILSPMLSPNVQTMDVKFPIPSGFLSPRHGPQDNPNNNKLTVLNSPKLKANIYKPANLNRELTYSQAMPLSPISSPRMKHMTDSSNDEVPPPFTSVTPTRSTHTLSDPPTYAEATSTSNNNNNNSNETTASSNSSMTIPEFELNRSLVPSNSDSVSGSMRRIPTVARDYSNQSVPSNNENTQEDNEDADMASGYQFDSNPRLHSNRKSVSSQGPILNSLRNGIPNTETYAKRRNNSLPMALPSTVRNNNQMFSDLSQVLSGDSANTQLESMSSQHSSIIGRSPRSSLDSTTNQILSRDPAYMEPLLHSETRQDHSMDEGGYQSLDSVTNLAEQPTDTSVDITALYDPNSVAWHPLQNLSDGPILSPPGSPRYTASLNTNSQIIDDFKETFHSSI</sequence>
<dbReference type="InParanoid" id="G0VAC3"/>
<evidence type="ECO:0000313" key="3">
    <source>
        <dbReference type="EMBL" id="CCC68853.1"/>
    </source>
</evidence>
<dbReference type="Gene3D" id="2.60.40.640">
    <property type="match status" value="1"/>
</dbReference>
<feature type="compositionally biased region" description="Polar residues" evidence="1">
    <location>
        <begin position="737"/>
        <end position="748"/>
    </location>
</feature>
<feature type="region of interest" description="Disordered" evidence="1">
    <location>
        <begin position="147"/>
        <end position="186"/>
    </location>
</feature>
<protein>
    <recommendedName>
        <fullName evidence="2">Arrestin C-terminal-like domain-containing protein</fullName>
    </recommendedName>
</protein>
<dbReference type="GO" id="GO:0031625">
    <property type="term" value="F:ubiquitin protein ligase binding"/>
    <property type="evidence" value="ECO:0007669"/>
    <property type="project" value="EnsemblFungi"/>
</dbReference>
<dbReference type="GO" id="GO:0005829">
    <property type="term" value="C:cytosol"/>
    <property type="evidence" value="ECO:0007669"/>
    <property type="project" value="TreeGrafter"/>
</dbReference>
<feature type="compositionally biased region" description="Polar residues" evidence="1">
    <location>
        <begin position="662"/>
        <end position="675"/>
    </location>
</feature>
<name>G0VAC3_NAUCA</name>
<dbReference type="GeneID" id="96902410"/>
<dbReference type="STRING" id="1064592.G0VAC3"/>
<feature type="compositionally biased region" description="Polar residues" evidence="1">
    <location>
        <begin position="763"/>
        <end position="791"/>
    </location>
</feature>
<reference evidence="3 4" key="1">
    <citation type="journal article" date="2011" name="Proc. Natl. Acad. Sci. U.S.A.">
        <title>Evolutionary erosion of yeast sex chromosomes by mating-type switching accidents.</title>
        <authorList>
            <person name="Gordon J.L."/>
            <person name="Armisen D."/>
            <person name="Proux-Wera E."/>
            <person name="Oheigeartaigh S.S."/>
            <person name="Byrne K.P."/>
            <person name="Wolfe K.H."/>
        </authorList>
    </citation>
    <scope>NUCLEOTIDE SEQUENCE [LARGE SCALE GENOMIC DNA]</scope>
    <source>
        <strain evidence="4">ATCC 76901 / BCRC 22586 / CBS 4309 / NBRC 1992 / NRRL Y-12630</strain>
    </source>
</reference>
<dbReference type="InterPro" id="IPR011021">
    <property type="entry name" value="Arrestin-like_N"/>
</dbReference>
<dbReference type="AlphaFoldDB" id="G0VAC3"/>
<dbReference type="GO" id="GO:0030674">
    <property type="term" value="F:protein-macromolecule adaptor activity"/>
    <property type="evidence" value="ECO:0007669"/>
    <property type="project" value="EnsemblFungi"/>
</dbReference>
<dbReference type="InterPro" id="IPR011022">
    <property type="entry name" value="Arrestin_C-like"/>
</dbReference>